<protein>
    <submittedName>
        <fullName evidence="1">Uncharacterized protein</fullName>
    </submittedName>
</protein>
<evidence type="ECO:0000313" key="2">
    <source>
        <dbReference type="Proteomes" id="UP000278609"/>
    </source>
</evidence>
<proteinExistence type="predicted"/>
<evidence type="ECO:0000313" key="1">
    <source>
        <dbReference type="EMBL" id="RRD56638.1"/>
    </source>
</evidence>
<dbReference type="RefSeq" id="WP_124752775.1">
    <property type="nucleotide sequence ID" value="NZ_RQYS01000104.1"/>
</dbReference>
<dbReference type="EMBL" id="RQYS01000104">
    <property type="protein sequence ID" value="RRD56638.1"/>
    <property type="molecule type" value="Genomic_DNA"/>
</dbReference>
<comment type="caution">
    <text evidence="1">The sequence shown here is derived from an EMBL/GenBank/DDBJ whole genome shotgun (WGS) entry which is preliminary data.</text>
</comment>
<name>A0A3P1XET3_TANFO</name>
<accession>A0A3P1XET3</accession>
<organism evidence="1 2">
    <name type="scientific">Tannerella forsythia</name>
    <name type="common">Bacteroides forsythus</name>
    <dbReference type="NCBI Taxonomy" id="28112"/>
    <lineage>
        <taxon>Bacteria</taxon>
        <taxon>Pseudomonadati</taxon>
        <taxon>Bacteroidota</taxon>
        <taxon>Bacteroidia</taxon>
        <taxon>Bacteroidales</taxon>
        <taxon>Tannerellaceae</taxon>
        <taxon>Tannerella</taxon>
    </lineage>
</organism>
<gene>
    <name evidence="1" type="ORF">EII40_13625</name>
</gene>
<dbReference type="Proteomes" id="UP000278609">
    <property type="component" value="Unassembled WGS sequence"/>
</dbReference>
<reference evidence="1 2" key="1">
    <citation type="submission" date="2018-11" db="EMBL/GenBank/DDBJ databases">
        <title>Genomes From Bacteria Associated with the Canine Oral Cavity: a Test Case for Automated Genome-Based Taxonomic Assignment.</title>
        <authorList>
            <person name="Coil D.A."/>
            <person name="Jospin G."/>
            <person name="Darling A.E."/>
            <person name="Wallis C."/>
            <person name="Davis I.J."/>
            <person name="Harris S."/>
            <person name="Eisen J.A."/>
            <person name="Holcombe L.J."/>
            <person name="O'Flynn C."/>
        </authorList>
    </citation>
    <scope>NUCLEOTIDE SEQUENCE [LARGE SCALE GENOMIC DNA]</scope>
    <source>
        <strain evidence="1 2">OH2617_COT-023</strain>
    </source>
</reference>
<sequence length="59" mass="6907">MALHGAKNFAGYLPANFDTTEFERDVTLIRRLWAVRVPLAAHREALHRSTTIFYQERTF</sequence>
<dbReference type="AlphaFoldDB" id="A0A3P1XET3"/>